<gene>
    <name evidence="1" type="ORF">E2C01_026488</name>
</gene>
<dbReference type="Proteomes" id="UP000324222">
    <property type="component" value="Unassembled WGS sequence"/>
</dbReference>
<evidence type="ECO:0000313" key="1">
    <source>
        <dbReference type="EMBL" id="MPC33145.1"/>
    </source>
</evidence>
<protein>
    <submittedName>
        <fullName evidence="1">Uncharacterized protein</fullName>
    </submittedName>
</protein>
<organism evidence="1 2">
    <name type="scientific">Portunus trituberculatus</name>
    <name type="common">Swimming crab</name>
    <name type="synonym">Neptunus trituberculatus</name>
    <dbReference type="NCBI Taxonomy" id="210409"/>
    <lineage>
        <taxon>Eukaryota</taxon>
        <taxon>Metazoa</taxon>
        <taxon>Ecdysozoa</taxon>
        <taxon>Arthropoda</taxon>
        <taxon>Crustacea</taxon>
        <taxon>Multicrustacea</taxon>
        <taxon>Malacostraca</taxon>
        <taxon>Eumalacostraca</taxon>
        <taxon>Eucarida</taxon>
        <taxon>Decapoda</taxon>
        <taxon>Pleocyemata</taxon>
        <taxon>Brachyura</taxon>
        <taxon>Eubrachyura</taxon>
        <taxon>Portunoidea</taxon>
        <taxon>Portunidae</taxon>
        <taxon>Portuninae</taxon>
        <taxon>Portunus</taxon>
    </lineage>
</organism>
<name>A0A5B7EIA5_PORTR</name>
<accession>A0A5B7EIA5</accession>
<comment type="caution">
    <text evidence="1">The sequence shown here is derived from an EMBL/GenBank/DDBJ whole genome shotgun (WGS) entry which is preliminary data.</text>
</comment>
<keyword evidence="2" id="KW-1185">Reference proteome</keyword>
<reference evidence="1 2" key="1">
    <citation type="submission" date="2019-05" db="EMBL/GenBank/DDBJ databases">
        <title>Another draft genome of Portunus trituberculatus and its Hox gene families provides insights of decapod evolution.</title>
        <authorList>
            <person name="Jeong J.-H."/>
            <person name="Song I."/>
            <person name="Kim S."/>
            <person name="Choi T."/>
            <person name="Kim D."/>
            <person name="Ryu S."/>
            <person name="Kim W."/>
        </authorList>
    </citation>
    <scope>NUCLEOTIDE SEQUENCE [LARGE SCALE GENOMIC DNA]</scope>
    <source>
        <tissue evidence="1">Muscle</tissue>
    </source>
</reference>
<sequence>MGFMSRLQSEIRHSEWKQTPELLPVIVKDMPEGRLVSHLVISQRRVALVTPSTALNDCRQFMECVREGTIAGGINDHLHSMPLIMCVAKYLCFVLYHIKRLSPLHAVDNVRCEIFVLRALSHLHISVQYILIGQGFQ</sequence>
<proteinExistence type="predicted"/>
<dbReference type="EMBL" id="VSRR010002768">
    <property type="protein sequence ID" value="MPC33145.1"/>
    <property type="molecule type" value="Genomic_DNA"/>
</dbReference>
<evidence type="ECO:0000313" key="2">
    <source>
        <dbReference type="Proteomes" id="UP000324222"/>
    </source>
</evidence>
<dbReference type="AlphaFoldDB" id="A0A5B7EIA5"/>